<feature type="domain" description="Myb/SANT-like" evidence="2">
    <location>
        <begin position="40"/>
        <end position="76"/>
    </location>
</feature>
<feature type="region of interest" description="Disordered" evidence="1">
    <location>
        <begin position="120"/>
        <end position="210"/>
    </location>
</feature>
<sequence>MPICDSPYKEAARQKQRCLHVQAGEVAVGKVLSRSLMGLKFKDEFKTVKTLRSLSGFGWDDQKKIVTASSEVWDAYLKGHPKASPFRKKAFPLYDKIAQIIGNTTATGSFAISSANTFTAPEQVSSDPPDEAEGFEPDLSSDPASSLGEASTGTFDTSEGETDKENEPPALPAKKQAKASKQSTKRERSPLVGPAASSAPPKRSRTSGAGAISQLSSSIDMLVTGLFPPLMPTAPVANSKDSSTLIKDRAFNVVCEEEGFSPHSLAAAQRVFRAPDLAEEYLSFKPKDSEARTYWLLSEMEHLSH</sequence>
<dbReference type="STRING" id="231916.A0A409X112"/>
<reference evidence="3 4" key="1">
    <citation type="journal article" date="2018" name="Evol. Lett.">
        <title>Horizontal gene cluster transfer increased hallucinogenic mushroom diversity.</title>
        <authorList>
            <person name="Reynolds H.T."/>
            <person name="Vijayakumar V."/>
            <person name="Gluck-Thaler E."/>
            <person name="Korotkin H.B."/>
            <person name="Matheny P.B."/>
            <person name="Slot J.C."/>
        </authorList>
    </citation>
    <scope>NUCLEOTIDE SEQUENCE [LARGE SCALE GENOMIC DNA]</scope>
    <source>
        <strain evidence="3 4">SRW20</strain>
    </source>
</reference>
<evidence type="ECO:0000313" key="4">
    <source>
        <dbReference type="Proteomes" id="UP000284706"/>
    </source>
</evidence>
<organism evidence="3 4">
    <name type="scientific">Gymnopilus dilepis</name>
    <dbReference type="NCBI Taxonomy" id="231916"/>
    <lineage>
        <taxon>Eukaryota</taxon>
        <taxon>Fungi</taxon>
        <taxon>Dikarya</taxon>
        <taxon>Basidiomycota</taxon>
        <taxon>Agaricomycotina</taxon>
        <taxon>Agaricomycetes</taxon>
        <taxon>Agaricomycetidae</taxon>
        <taxon>Agaricales</taxon>
        <taxon>Agaricineae</taxon>
        <taxon>Hymenogastraceae</taxon>
        <taxon>Gymnopilus</taxon>
    </lineage>
</organism>
<evidence type="ECO:0000259" key="2">
    <source>
        <dbReference type="Pfam" id="PF12776"/>
    </source>
</evidence>
<feature type="compositionally biased region" description="Polar residues" evidence="1">
    <location>
        <begin position="142"/>
        <end position="157"/>
    </location>
</feature>
<dbReference type="PANTHER" id="PTHR46929:SF3">
    <property type="entry name" value="MYB_SANT-LIKE DOMAIN-CONTAINING PROTEIN"/>
    <property type="match status" value="1"/>
</dbReference>
<name>A0A409X112_9AGAR</name>
<dbReference type="PANTHER" id="PTHR46929">
    <property type="entry name" value="EXPRESSED PROTEIN"/>
    <property type="match status" value="1"/>
</dbReference>
<accession>A0A409X112</accession>
<proteinExistence type="predicted"/>
<dbReference type="InParanoid" id="A0A409X112"/>
<dbReference type="OrthoDB" id="76215at2759"/>
<keyword evidence="4" id="KW-1185">Reference proteome</keyword>
<gene>
    <name evidence="3" type="ORF">CVT26_006538</name>
</gene>
<comment type="caution">
    <text evidence="3">The sequence shown here is derived from an EMBL/GenBank/DDBJ whole genome shotgun (WGS) entry which is preliminary data.</text>
</comment>
<dbReference type="InterPro" id="IPR024752">
    <property type="entry name" value="Myb/SANT-like_dom"/>
</dbReference>
<dbReference type="AlphaFoldDB" id="A0A409X112"/>
<protein>
    <recommendedName>
        <fullName evidence="2">Myb/SANT-like domain-containing protein</fullName>
    </recommendedName>
</protein>
<dbReference type="Pfam" id="PF12776">
    <property type="entry name" value="Myb_DNA-bind_3"/>
    <property type="match status" value="1"/>
</dbReference>
<evidence type="ECO:0000313" key="3">
    <source>
        <dbReference type="EMBL" id="PPQ84416.1"/>
    </source>
</evidence>
<evidence type="ECO:0000256" key="1">
    <source>
        <dbReference type="SAM" id="MobiDB-lite"/>
    </source>
</evidence>
<dbReference type="Proteomes" id="UP000284706">
    <property type="component" value="Unassembled WGS sequence"/>
</dbReference>
<dbReference type="EMBL" id="NHYE01004472">
    <property type="protein sequence ID" value="PPQ84416.1"/>
    <property type="molecule type" value="Genomic_DNA"/>
</dbReference>